<gene>
    <name evidence="1" type="ORF">SRO942_LOCUS28104</name>
</gene>
<feature type="non-terminal residue" evidence="1">
    <location>
        <position position="31"/>
    </location>
</feature>
<dbReference type="Proteomes" id="UP000681722">
    <property type="component" value="Unassembled WGS sequence"/>
</dbReference>
<dbReference type="EMBL" id="CAJOBC010029517">
    <property type="protein sequence ID" value="CAF4083491.1"/>
    <property type="molecule type" value="Genomic_DNA"/>
</dbReference>
<evidence type="ECO:0000313" key="2">
    <source>
        <dbReference type="Proteomes" id="UP000681722"/>
    </source>
</evidence>
<evidence type="ECO:0000313" key="1">
    <source>
        <dbReference type="EMBL" id="CAF4083491.1"/>
    </source>
</evidence>
<name>A0A8S2Q604_9BILA</name>
<reference evidence="1" key="1">
    <citation type="submission" date="2021-02" db="EMBL/GenBank/DDBJ databases">
        <authorList>
            <person name="Nowell W R."/>
        </authorList>
    </citation>
    <scope>NUCLEOTIDE SEQUENCE</scope>
</reference>
<comment type="caution">
    <text evidence="1">The sequence shown here is derived from an EMBL/GenBank/DDBJ whole genome shotgun (WGS) entry which is preliminary data.</text>
</comment>
<organism evidence="1 2">
    <name type="scientific">Didymodactylos carnosus</name>
    <dbReference type="NCBI Taxonomy" id="1234261"/>
    <lineage>
        <taxon>Eukaryota</taxon>
        <taxon>Metazoa</taxon>
        <taxon>Spiralia</taxon>
        <taxon>Gnathifera</taxon>
        <taxon>Rotifera</taxon>
        <taxon>Eurotatoria</taxon>
        <taxon>Bdelloidea</taxon>
        <taxon>Philodinida</taxon>
        <taxon>Philodinidae</taxon>
        <taxon>Didymodactylos</taxon>
    </lineage>
</organism>
<accession>A0A8S2Q604</accession>
<protein>
    <submittedName>
        <fullName evidence="1">Uncharacterized protein</fullName>
    </submittedName>
</protein>
<sequence length="31" mass="3277">ASDDDQFAVHAPDGTAYVVVESEDIQAPSDK</sequence>
<dbReference type="AlphaFoldDB" id="A0A8S2Q604"/>
<proteinExistence type="predicted"/>
<feature type="non-terminal residue" evidence="1">
    <location>
        <position position="1"/>
    </location>
</feature>